<keyword evidence="3" id="KW-1185">Reference proteome</keyword>
<dbReference type="PANTHER" id="PTHR39475">
    <property type="entry name" value="CONIDIATION-SPECIFIC PROTEIN 6"/>
    <property type="match status" value="1"/>
</dbReference>
<dbReference type="EMBL" id="JAHCVI010000004">
    <property type="protein sequence ID" value="KAG7285864.1"/>
    <property type="molecule type" value="Genomic_DNA"/>
</dbReference>
<feature type="region of interest" description="Disordered" evidence="1">
    <location>
        <begin position="16"/>
        <end position="45"/>
    </location>
</feature>
<dbReference type="PANTHER" id="PTHR39475:SF1">
    <property type="entry name" value="CONIDIATION-SPECIFIC PROTEIN 6"/>
    <property type="match status" value="1"/>
</dbReference>
<dbReference type="AlphaFoldDB" id="A0AAD4ER84"/>
<accession>A0AAD4ER84</accession>
<protein>
    <submittedName>
        <fullName evidence="2">Uncharacterized protein</fullName>
    </submittedName>
</protein>
<gene>
    <name evidence="2" type="ORF">NEMBOFW57_008158</name>
</gene>
<reference evidence="2" key="1">
    <citation type="submission" date="2023-02" db="EMBL/GenBank/DDBJ databases">
        <authorList>
            <person name="Palmer J.M."/>
        </authorList>
    </citation>
    <scope>NUCLEOTIDE SEQUENCE</scope>
    <source>
        <strain evidence="2">FW57</strain>
    </source>
</reference>
<name>A0AAD4ER84_9PEZI</name>
<organism evidence="2 3">
    <name type="scientific">Staphylotrichum longicolle</name>
    <dbReference type="NCBI Taxonomy" id="669026"/>
    <lineage>
        <taxon>Eukaryota</taxon>
        <taxon>Fungi</taxon>
        <taxon>Dikarya</taxon>
        <taxon>Ascomycota</taxon>
        <taxon>Pezizomycotina</taxon>
        <taxon>Sordariomycetes</taxon>
        <taxon>Sordariomycetidae</taxon>
        <taxon>Sordariales</taxon>
        <taxon>Chaetomiaceae</taxon>
        <taxon>Staphylotrichum</taxon>
    </lineage>
</organism>
<evidence type="ECO:0000313" key="3">
    <source>
        <dbReference type="Proteomes" id="UP001197093"/>
    </source>
</evidence>
<comment type="caution">
    <text evidence="2">The sequence shown here is derived from an EMBL/GenBank/DDBJ whole genome shotgun (WGS) entry which is preliminary data.</text>
</comment>
<evidence type="ECO:0000256" key="1">
    <source>
        <dbReference type="SAM" id="MobiDB-lite"/>
    </source>
</evidence>
<dbReference type="Proteomes" id="UP001197093">
    <property type="component" value="Unassembled WGS sequence"/>
</dbReference>
<sequence>MSYQGNSNVGFRALYESQNQRNHKQSEVEELTRQTGENVKGYLPKLKKTDPTFAAMMHGNKPSPGAIIDKEIQDEEEAMLRRKSNASARKKSESY</sequence>
<evidence type="ECO:0000313" key="2">
    <source>
        <dbReference type="EMBL" id="KAG7285864.1"/>
    </source>
</evidence>
<proteinExistence type="predicted"/>